<sequence length="195" mass="23229">MALKSIKNGDLLLRPVDGADLSDIWHRAYDTDEPQWMKWNGPYFNEPKYSLEQFTCLIGPSWVESPKTYLVLYQNQIIGAVSWEWEDGELKKWLEFGVVIFVHEYWNQGLGTEICRMWIHHIFSTQTELLKIGFTTWSGNYRMVKIGKKLNMMLEANIRKVRYYEGEYFDSISFGLLREEWLTSDIFRDLFEKND</sequence>
<dbReference type="SUPFAM" id="SSF55729">
    <property type="entry name" value="Acyl-CoA N-acyltransferases (Nat)"/>
    <property type="match status" value="1"/>
</dbReference>
<dbReference type="PANTHER" id="PTHR43415:SF4">
    <property type="entry name" value="N-ACETYLTRANSFERASE DOMAIN-CONTAINING PROTEIN"/>
    <property type="match status" value="1"/>
</dbReference>
<organism evidence="2 3">
    <name type="scientific">Vagococcus elongatus</name>
    <dbReference type="NCBI Taxonomy" id="180344"/>
    <lineage>
        <taxon>Bacteria</taxon>
        <taxon>Bacillati</taxon>
        <taxon>Bacillota</taxon>
        <taxon>Bacilli</taxon>
        <taxon>Lactobacillales</taxon>
        <taxon>Enterococcaceae</taxon>
        <taxon>Vagococcus</taxon>
    </lineage>
</organism>
<protein>
    <recommendedName>
        <fullName evidence="1">N-acetyltransferase domain-containing protein</fullName>
    </recommendedName>
</protein>
<dbReference type="EMBL" id="NGKA01000015">
    <property type="protein sequence ID" value="RSU10307.1"/>
    <property type="molecule type" value="Genomic_DNA"/>
</dbReference>
<reference evidence="2 3" key="1">
    <citation type="submission" date="2017-05" db="EMBL/GenBank/DDBJ databases">
        <title>Vagococcus spp. assemblies.</title>
        <authorList>
            <person name="Gulvik C.A."/>
        </authorList>
    </citation>
    <scope>NUCLEOTIDE SEQUENCE [LARGE SCALE GENOMIC DNA]</scope>
    <source>
        <strain evidence="2 3">CCUG 51432</strain>
    </source>
</reference>
<name>A0A430AQW9_9ENTE</name>
<dbReference type="PROSITE" id="PS51186">
    <property type="entry name" value="GNAT"/>
    <property type="match status" value="1"/>
</dbReference>
<proteinExistence type="predicted"/>
<dbReference type="GO" id="GO:0016747">
    <property type="term" value="F:acyltransferase activity, transferring groups other than amino-acyl groups"/>
    <property type="evidence" value="ECO:0007669"/>
    <property type="project" value="InterPro"/>
</dbReference>
<dbReference type="OrthoDB" id="9795206at2"/>
<comment type="caution">
    <text evidence="2">The sequence shown here is derived from an EMBL/GenBank/DDBJ whole genome shotgun (WGS) entry which is preliminary data.</text>
</comment>
<dbReference type="InterPro" id="IPR016181">
    <property type="entry name" value="Acyl_CoA_acyltransferase"/>
</dbReference>
<dbReference type="Pfam" id="PF13302">
    <property type="entry name" value="Acetyltransf_3"/>
    <property type="match status" value="1"/>
</dbReference>
<dbReference type="RefSeq" id="WP_126809554.1">
    <property type="nucleotide sequence ID" value="NZ_NGKA01000015.1"/>
</dbReference>
<dbReference type="Gene3D" id="3.40.630.30">
    <property type="match status" value="1"/>
</dbReference>
<evidence type="ECO:0000313" key="3">
    <source>
        <dbReference type="Proteomes" id="UP000287605"/>
    </source>
</evidence>
<evidence type="ECO:0000259" key="1">
    <source>
        <dbReference type="PROSITE" id="PS51186"/>
    </source>
</evidence>
<dbReference type="AlphaFoldDB" id="A0A430AQW9"/>
<gene>
    <name evidence="2" type="ORF">CBF29_09850</name>
</gene>
<dbReference type="InterPro" id="IPR000182">
    <property type="entry name" value="GNAT_dom"/>
</dbReference>
<keyword evidence="3" id="KW-1185">Reference proteome</keyword>
<dbReference type="PANTHER" id="PTHR43415">
    <property type="entry name" value="SPERMIDINE N(1)-ACETYLTRANSFERASE"/>
    <property type="match status" value="1"/>
</dbReference>
<accession>A0A430AQW9</accession>
<evidence type="ECO:0000313" key="2">
    <source>
        <dbReference type="EMBL" id="RSU10307.1"/>
    </source>
</evidence>
<feature type="domain" description="N-acetyltransferase" evidence="1">
    <location>
        <begin position="11"/>
        <end position="195"/>
    </location>
</feature>
<dbReference type="Proteomes" id="UP000287605">
    <property type="component" value="Unassembled WGS sequence"/>
</dbReference>